<evidence type="ECO:0000256" key="4">
    <source>
        <dbReference type="ARBA" id="ARBA00008706"/>
    </source>
</evidence>
<evidence type="ECO:0000256" key="10">
    <source>
        <dbReference type="HAMAP-Rule" id="MF_00571"/>
    </source>
</evidence>
<dbReference type="GO" id="GO:0006012">
    <property type="term" value="P:galactose metabolic process"/>
    <property type="evidence" value="ECO:0007669"/>
    <property type="project" value="UniProtKB-UniRule"/>
</dbReference>
<evidence type="ECO:0000313" key="13">
    <source>
        <dbReference type="EMBL" id="HIZ24163.1"/>
    </source>
</evidence>
<reference evidence="13" key="1">
    <citation type="journal article" date="2021" name="PeerJ">
        <title>Extensive microbial diversity within the chicken gut microbiome revealed by metagenomics and culture.</title>
        <authorList>
            <person name="Gilroy R."/>
            <person name="Ravi A."/>
            <person name="Getino M."/>
            <person name="Pursley I."/>
            <person name="Horton D.L."/>
            <person name="Alikhan N.F."/>
            <person name="Baker D."/>
            <person name="Gharbi K."/>
            <person name="Hall N."/>
            <person name="Watson M."/>
            <person name="Adriaenssens E.M."/>
            <person name="Foster-Nyarko E."/>
            <person name="Jarju S."/>
            <person name="Secka A."/>
            <person name="Antonio M."/>
            <person name="Oren A."/>
            <person name="Chaudhuri R.R."/>
            <person name="La Ragione R."/>
            <person name="Hildebrand F."/>
            <person name="Pallen M.J."/>
        </authorList>
    </citation>
    <scope>NUCLEOTIDE SEQUENCE</scope>
    <source>
        <strain evidence="13">CHK33-5263</strain>
    </source>
</reference>
<dbReference type="InterPro" id="IPR000766">
    <property type="entry name" value="GalP_uridyl_Trfase_II"/>
</dbReference>
<evidence type="ECO:0000259" key="12">
    <source>
        <dbReference type="Pfam" id="PF02744"/>
    </source>
</evidence>
<evidence type="ECO:0000256" key="5">
    <source>
        <dbReference type="ARBA" id="ARBA00022490"/>
    </source>
</evidence>
<dbReference type="Pfam" id="PF02744">
    <property type="entry name" value="GalP_UDP_tr_C"/>
    <property type="match status" value="1"/>
</dbReference>
<dbReference type="InterPro" id="IPR005850">
    <property type="entry name" value="GalP_Utransf_C"/>
</dbReference>
<keyword evidence="7 10" id="KW-0548">Nucleotidyltransferase</keyword>
<evidence type="ECO:0000313" key="14">
    <source>
        <dbReference type="Proteomes" id="UP000824044"/>
    </source>
</evidence>
<comment type="similarity">
    <text evidence="4 10">Belongs to the galactose-1-phosphate uridylyltransferase type 2 family.</text>
</comment>
<dbReference type="AlphaFoldDB" id="A0A9D2IUP6"/>
<dbReference type="Proteomes" id="UP000824044">
    <property type="component" value="Unassembled WGS sequence"/>
</dbReference>
<evidence type="ECO:0000256" key="6">
    <source>
        <dbReference type="ARBA" id="ARBA00022679"/>
    </source>
</evidence>
<keyword evidence="6 10" id="KW-0808">Transferase</keyword>
<accession>A0A9D2IUP6</accession>
<feature type="domain" description="Galactose-1-phosphate uridyl transferase C-terminal" evidence="12">
    <location>
        <begin position="238"/>
        <end position="423"/>
    </location>
</feature>
<evidence type="ECO:0000256" key="1">
    <source>
        <dbReference type="ARBA" id="ARBA00001107"/>
    </source>
</evidence>
<comment type="pathway">
    <text evidence="3 10">Carbohydrate metabolism; galactose metabolism.</text>
</comment>
<gene>
    <name evidence="10" type="primary">galT</name>
    <name evidence="13" type="ORF">H9812_01620</name>
</gene>
<feature type="domain" description="Galactose-1-phosphate uridyl transferase N-terminal" evidence="11">
    <location>
        <begin position="72"/>
        <end position="222"/>
    </location>
</feature>
<evidence type="ECO:0000256" key="8">
    <source>
        <dbReference type="ARBA" id="ARBA00023144"/>
    </source>
</evidence>
<dbReference type="Pfam" id="PF01087">
    <property type="entry name" value="GalP_UDP_transf"/>
    <property type="match status" value="1"/>
</dbReference>
<reference evidence="13" key="2">
    <citation type="submission" date="2021-04" db="EMBL/GenBank/DDBJ databases">
        <authorList>
            <person name="Gilroy R."/>
        </authorList>
    </citation>
    <scope>NUCLEOTIDE SEQUENCE</scope>
    <source>
        <strain evidence="13">CHK33-5263</strain>
    </source>
</reference>
<dbReference type="GO" id="GO:0005737">
    <property type="term" value="C:cytoplasm"/>
    <property type="evidence" value="ECO:0007669"/>
    <property type="project" value="UniProtKB-SubCell"/>
</dbReference>
<keyword evidence="5 10" id="KW-0963">Cytoplasm</keyword>
<comment type="caution">
    <text evidence="13">The sequence shown here is derived from an EMBL/GenBank/DDBJ whole genome shotgun (WGS) entry which is preliminary data.</text>
</comment>
<dbReference type="GO" id="GO:0008108">
    <property type="term" value="F:UDP-glucose:hexose-1-phosphate uridylyltransferase activity"/>
    <property type="evidence" value="ECO:0007669"/>
    <property type="project" value="UniProtKB-UniRule"/>
</dbReference>
<sequence>MNNLSHAIDALIAYAREKLGLSARNAIYARNAVLGLVGAQSYEGSGAVYDGREVSDLLGDLVHACAEAGLPAAEQPERLTDGVMGALMLSPEAVEEAFAAHMRVSSAEATGWLYDYCVHADYVKKKKLDANPRFTAENGLIVTINCAKPEFRDPKKAASGNSVRGGYPACTICRENEGFIGRNKCTLRTVSLELGGEPWFWQFSPYGYFHEHGIAVNQKHIPMHVDRDTFVRLMQFVDLFPHYFIGCNAPLPRIGGSVLAHDHYQGGGEVLPLHRAPIAVPLSHPDFPEIRAGVIDWQGTAVRLSGKNADQIADLSERVREAWCAYEDAARGLIPVDGDGVHHAVSPTVIKTQNGYEMNLILRSNITSAQYPDGVFHAHPEFHVIKKESIGLIEAQGLFILPGRLVHELADLEALLISGAPLPEQYADYAMLFAEMKAMSPAFTPQSAHEAVKTELASVCSRILKNTAVFETPSDTAQFLIHKAGFTYGK</sequence>
<organism evidence="13 14">
    <name type="scientific">Candidatus Gallimonas intestinigallinarum</name>
    <dbReference type="NCBI Taxonomy" id="2838604"/>
    <lineage>
        <taxon>Bacteria</taxon>
        <taxon>Bacillati</taxon>
        <taxon>Bacillota</taxon>
        <taxon>Clostridia</taxon>
        <taxon>Candidatus Gallimonas</taxon>
    </lineage>
</organism>
<evidence type="ECO:0000259" key="11">
    <source>
        <dbReference type="Pfam" id="PF01087"/>
    </source>
</evidence>
<evidence type="ECO:0000256" key="2">
    <source>
        <dbReference type="ARBA" id="ARBA00004496"/>
    </source>
</evidence>
<dbReference type="HAMAP" id="MF_00571">
    <property type="entry name" value="GalP_UDP_trans"/>
    <property type="match status" value="1"/>
</dbReference>
<keyword evidence="8 10" id="KW-0299">Galactose metabolism</keyword>
<comment type="subcellular location">
    <subcellularLocation>
        <location evidence="2 10">Cytoplasm</location>
    </subcellularLocation>
</comment>
<dbReference type="EC" id="2.7.7.12" evidence="10"/>
<keyword evidence="9 10" id="KW-0119">Carbohydrate metabolism</keyword>
<dbReference type="InterPro" id="IPR005849">
    <property type="entry name" value="GalP_Utransf_N"/>
</dbReference>
<proteinExistence type="inferred from homology"/>
<dbReference type="PANTHER" id="PTHR39191:SF1">
    <property type="entry name" value="DUF4922 DOMAIN-CONTAINING PROTEIN"/>
    <property type="match status" value="1"/>
</dbReference>
<comment type="catalytic activity">
    <reaction evidence="1 10">
        <text>alpha-D-galactose 1-phosphate + UDP-alpha-D-glucose = alpha-D-glucose 1-phosphate + UDP-alpha-D-galactose</text>
        <dbReference type="Rhea" id="RHEA:13989"/>
        <dbReference type="ChEBI" id="CHEBI:58336"/>
        <dbReference type="ChEBI" id="CHEBI:58601"/>
        <dbReference type="ChEBI" id="CHEBI:58885"/>
        <dbReference type="ChEBI" id="CHEBI:66914"/>
        <dbReference type="EC" id="2.7.7.12"/>
    </reaction>
</comment>
<name>A0A9D2IUP6_9FIRM</name>
<evidence type="ECO:0000256" key="7">
    <source>
        <dbReference type="ARBA" id="ARBA00022695"/>
    </source>
</evidence>
<dbReference type="PANTHER" id="PTHR39191">
    <property type="entry name" value="GALACTOSE-1-PHOSPHATE URIDYLYLTRANSFERASE"/>
    <property type="match status" value="1"/>
</dbReference>
<evidence type="ECO:0000256" key="3">
    <source>
        <dbReference type="ARBA" id="ARBA00004947"/>
    </source>
</evidence>
<protein>
    <recommendedName>
        <fullName evidence="10">Galactose-1-phosphate uridylyltransferase</fullName>
        <shortName evidence="10">Gal-1-P uridylyltransferase</shortName>
        <ecNumber evidence="10">2.7.7.12</ecNumber>
    </recommendedName>
    <alternativeName>
        <fullName evidence="10">UDP-glucose--hexose-1-phosphate uridylyltransferase</fullName>
    </alternativeName>
</protein>
<evidence type="ECO:0000256" key="9">
    <source>
        <dbReference type="ARBA" id="ARBA00023277"/>
    </source>
</evidence>
<dbReference type="EMBL" id="DXBS01000038">
    <property type="protein sequence ID" value="HIZ24163.1"/>
    <property type="molecule type" value="Genomic_DNA"/>
</dbReference>